<dbReference type="InterPro" id="IPR007050">
    <property type="entry name" value="HTH_bacterioopsin"/>
</dbReference>
<accession>A0A8J8GNT4</accession>
<dbReference type="Pfam" id="PF04967">
    <property type="entry name" value="HTH_10"/>
    <property type="match status" value="1"/>
</dbReference>
<dbReference type="InterPro" id="IPR031803">
    <property type="entry name" value="BAT_GAF/HTH-assoc"/>
</dbReference>
<reference evidence="5" key="1">
    <citation type="submission" date="2020-06" db="EMBL/GenBank/DDBJ databases">
        <title>Haloterrigena sp. nov., an extremely halophilic archaeon isolated from a saline sediment.</title>
        <authorList>
            <person name="Liu B.-B."/>
        </authorList>
    </citation>
    <scope>NUCLEOTIDE SEQUENCE</scope>
    <source>
        <strain evidence="5">SYSU A121-1</strain>
    </source>
</reference>
<protein>
    <submittedName>
        <fullName evidence="5">Helix-turn-helix domain-containing protein</fullName>
    </submittedName>
</protein>
<dbReference type="PANTHER" id="PTHR34236">
    <property type="entry name" value="DIMETHYL SULFOXIDE REDUCTASE TRANSCRIPTIONAL ACTIVATOR"/>
    <property type="match status" value="1"/>
</dbReference>
<name>A0A8J8GNT4_9EURY</name>
<evidence type="ECO:0000256" key="1">
    <source>
        <dbReference type="ARBA" id="ARBA00023015"/>
    </source>
</evidence>
<evidence type="ECO:0000259" key="3">
    <source>
        <dbReference type="Pfam" id="PF04967"/>
    </source>
</evidence>
<evidence type="ECO:0000313" key="6">
    <source>
        <dbReference type="Proteomes" id="UP000728647"/>
    </source>
</evidence>
<evidence type="ECO:0000259" key="4">
    <source>
        <dbReference type="Pfam" id="PF15915"/>
    </source>
</evidence>
<dbReference type="OrthoDB" id="202021at2157"/>
<sequence length="219" mass="24384">MATFVELELPAAETALGETFDRVRSCYCYLERAVVSETPGLWFGGAERSAIEAALEADPSVDAYSRIRAASDEWLYEVRFAAEIYEIGALPFEEGGTILAASADRGVWSIRMRFPDHESATRTYRRFLERDVDVDVASVRKGPKTGPERPGLTVEQYETLVAAVERGYYEVPREVSVQELADEFGISDQSVSERLRRASSQILATELNVADANSRADDR</sequence>
<evidence type="ECO:0000256" key="2">
    <source>
        <dbReference type="ARBA" id="ARBA00023163"/>
    </source>
</evidence>
<dbReference type="PANTHER" id="PTHR34236:SF1">
    <property type="entry name" value="DIMETHYL SULFOXIDE REDUCTASE TRANSCRIPTIONAL ACTIVATOR"/>
    <property type="match status" value="1"/>
</dbReference>
<dbReference type="Pfam" id="PF15915">
    <property type="entry name" value="BAT"/>
    <property type="match status" value="1"/>
</dbReference>
<keyword evidence="1" id="KW-0805">Transcription regulation</keyword>
<feature type="domain" description="Bacterioopsin transcriptional activator GAF and HTH associated" evidence="4">
    <location>
        <begin position="44"/>
        <end position="141"/>
    </location>
</feature>
<dbReference type="AlphaFoldDB" id="A0A8J8GNT4"/>
<dbReference type="EMBL" id="JABURA010000001">
    <property type="protein sequence ID" value="NUB93181.1"/>
    <property type="molecule type" value="Genomic_DNA"/>
</dbReference>
<gene>
    <name evidence="5" type="ORF">HT576_19430</name>
</gene>
<dbReference type="RefSeq" id="WP_174702849.1">
    <property type="nucleotide sequence ID" value="NZ_JABURA010000001.1"/>
</dbReference>
<keyword evidence="2" id="KW-0804">Transcription</keyword>
<proteinExistence type="predicted"/>
<feature type="domain" description="HTH bat-type" evidence="3">
    <location>
        <begin position="152"/>
        <end position="203"/>
    </location>
</feature>
<organism evidence="5 6">
    <name type="scientific">Haloterrigena gelatinilytica</name>
    <dbReference type="NCBI Taxonomy" id="2741724"/>
    <lineage>
        <taxon>Archaea</taxon>
        <taxon>Methanobacteriati</taxon>
        <taxon>Methanobacteriota</taxon>
        <taxon>Stenosarchaea group</taxon>
        <taxon>Halobacteria</taxon>
        <taxon>Halobacteriales</taxon>
        <taxon>Natrialbaceae</taxon>
        <taxon>Haloterrigena</taxon>
    </lineage>
</organism>
<dbReference type="Proteomes" id="UP000728647">
    <property type="component" value="Unassembled WGS sequence"/>
</dbReference>
<comment type="caution">
    <text evidence="5">The sequence shown here is derived from an EMBL/GenBank/DDBJ whole genome shotgun (WGS) entry which is preliminary data.</text>
</comment>
<evidence type="ECO:0000313" key="5">
    <source>
        <dbReference type="EMBL" id="NUB93181.1"/>
    </source>
</evidence>